<protein>
    <recommendedName>
        <fullName evidence="3">Sigma-70 family RNA polymerase sigma factor</fullName>
    </recommendedName>
</protein>
<proteinExistence type="predicted"/>
<sequence length="180" mass="21846">MVKELSKEEFVNQYMFDFKSLIFKSNNPEKITAKQEKLLECEMKIAVLFYETYRRMKGYPPDEKELGRIVQRNFLDRLKLFRVEYDVISEEKFCGLHVQMVKQQMPLEKYQADDLSYILGREKKVAANYFLTHDDFPTGYEELMISRSKKVVTHGLEELREKFMERYHKYYRKMERSCIL</sequence>
<organism evidence="1 2">
    <name type="scientific">Enterococcus faecalis TX0630</name>
    <dbReference type="NCBI Taxonomy" id="749508"/>
    <lineage>
        <taxon>Bacteria</taxon>
        <taxon>Bacillati</taxon>
        <taxon>Bacillota</taxon>
        <taxon>Bacilli</taxon>
        <taxon>Lactobacillales</taxon>
        <taxon>Enterococcaceae</taxon>
        <taxon>Enterococcus</taxon>
    </lineage>
</organism>
<reference evidence="1 2" key="1">
    <citation type="submission" date="2010-09" db="EMBL/GenBank/DDBJ databases">
        <authorList>
            <person name="Weinstock G."/>
            <person name="Sodergren E."/>
            <person name="Clifton S."/>
            <person name="Fulton L."/>
            <person name="Fulton B."/>
            <person name="Courtney L."/>
            <person name="Fronick C."/>
            <person name="Harrison M."/>
            <person name="Strong C."/>
            <person name="Farmer C."/>
            <person name="Delahaunty K."/>
            <person name="Markovic C."/>
            <person name="Hall O."/>
            <person name="Minx P."/>
            <person name="Tomlinson C."/>
            <person name="Mitreva M."/>
            <person name="Hou S."/>
            <person name="Chen J."/>
            <person name="Wollam A."/>
            <person name="Pepin K.H."/>
            <person name="Johnson M."/>
            <person name="Bhonagiri V."/>
            <person name="Zhang X."/>
            <person name="Suruliraj S."/>
            <person name="Warren W."/>
            <person name="Chinwalla A."/>
            <person name="Mardis E.R."/>
            <person name="Wilson R.K."/>
        </authorList>
    </citation>
    <scope>NUCLEOTIDE SEQUENCE [LARGE SCALE GENOMIC DNA]</scope>
    <source>
        <strain evidence="1 2">TX0630</strain>
    </source>
</reference>
<name>A0ABC9P8F4_ENTFL</name>
<dbReference type="EMBL" id="AEBE01000028">
    <property type="protein sequence ID" value="EFU91183.1"/>
    <property type="molecule type" value="Genomic_DNA"/>
</dbReference>
<evidence type="ECO:0000313" key="1">
    <source>
        <dbReference type="EMBL" id="EFU91183.1"/>
    </source>
</evidence>
<dbReference type="RefSeq" id="WP_002371420.1">
    <property type="nucleotide sequence ID" value="NZ_GL454783.1"/>
</dbReference>
<accession>A0ABC9P8F4</accession>
<evidence type="ECO:0008006" key="3">
    <source>
        <dbReference type="Google" id="ProtNLM"/>
    </source>
</evidence>
<comment type="caution">
    <text evidence="1">The sequence shown here is derived from an EMBL/GenBank/DDBJ whole genome shotgun (WGS) entry which is preliminary data.</text>
</comment>
<dbReference type="Proteomes" id="UP000004933">
    <property type="component" value="Unassembled WGS sequence"/>
</dbReference>
<evidence type="ECO:0000313" key="2">
    <source>
        <dbReference type="Proteomes" id="UP000004933"/>
    </source>
</evidence>
<dbReference type="AlphaFoldDB" id="A0ABC9P8F4"/>
<gene>
    <name evidence="1" type="ORF">HMPREF9511_00903</name>
</gene>